<proteinExistence type="predicted"/>
<evidence type="ECO:0000313" key="2">
    <source>
        <dbReference type="EMBL" id="MCE5168537.1"/>
    </source>
</evidence>
<feature type="compositionally biased region" description="Basic and acidic residues" evidence="1">
    <location>
        <begin position="77"/>
        <end position="105"/>
    </location>
</feature>
<protein>
    <recommendedName>
        <fullName evidence="4">Tail fiber protein</fullName>
    </recommendedName>
</protein>
<feature type="region of interest" description="Disordered" evidence="1">
    <location>
        <begin position="1"/>
        <end position="21"/>
    </location>
</feature>
<comment type="caution">
    <text evidence="2">The sequence shown here is derived from an EMBL/GenBank/DDBJ whole genome shotgun (WGS) entry which is preliminary data.</text>
</comment>
<sequence>MAFQKELPEWKAAGIQPPESKRVKGWEIEDRPPADWLNWQTNRTFEALKELQEKAAEKTDITTVLEEAKSYANQAEQRAKDASAEELDTHVSDTQKHVSDTERPKWNSAAVAVAETHSKDLALSPGVQVVEVDNDTPFNFGEVKGRTLINLSTGLRNLERWKVNTTGAALELVTDVTDQGSASLKATVKASTPGEYTASWNLRDRINFGTIGEDGASFLLVARVRNGTATRASVEILSGIFIGDLPVTDSKFTTVRKAFSRSKNGPNTFDMHIRVTGQNGDTAYVDGIRVYRIADTIDNALIDSINNMDRDEVDRLYPYVDSMTNVRNPYAIVTGGNLLPPFTEWETEPNAMAKAVSPYEAVAEITSDGTKAPLRTIIPVLPDTTYTISSEGNAIPGNGLQIIERKDGKDGDPAGEIEDGYWRSVPGGVAVGTVTFTTTAQTHYLSIRLRFDKAGIYTIKKPLVVPGDKPIPFTPQQRSMIAFETELAANPVDGTNPDLLFVGEDGLQYVLEKWRTLVLDGRYTYEKTTVTNTGFKSVLISNLASGSASPGDDDDYGKLFATKFDGKQLTVSDIPIANWLAADLVRINHVNVYFSIANTDSGWGPDYTPDADEIKAYFLGWKMYDNINPSNPHTGVGKAWVKLTCRGADGTWATQTSDARTTVPTVPAGTDTNGRLYTPYRLQYLKAKPTVEPVQNYELGATLSAGSNMVEVGSGIVLREKANPSYYSENDSWFINNGVVTWESTRFQHKANKIINIYEGATKDSRWTVENISLAYGNERAYLSNSYYDPTAVYHVTYTMLEPTLAAPISGSIATNLRGTVSDLVQYSGDMERRLSVVEMQKADAVEDTGWIKVPPLNGWIHYAAKPLRFRVKGNLLYIEGILQGGTTATTTQLFNLPITLKTAYGCWLNCITWTGANTVQPLQCSITTSGIMRINAGTADTYISFDGVGLLIEGLEVKKS</sequence>
<name>A0ABS8YC27_9BACL</name>
<organism evidence="2 3">
    <name type="scientific">Paenibacillus profundus</name>
    <dbReference type="NCBI Taxonomy" id="1173085"/>
    <lineage>
        <taxon>Bacteria</taxon>
        <taxon>Bacillati</taxon>
        <taxon>Bacillota</taxon>
        <taxon>Bacilli</taxon>
        <taxon>Bacillales</taxon>
        <taxon>Paenibacillaceae</taxon>
        <taxon>Paenibacillus</taxon>
    </lineage>
</organism>
<dbReference type="Proteomes" id="UP001199916">
    <property type="component" value="Unassembled WGS sequence"/>
</dbReference>
<feature type="region of interest" description="Disordered" evidence="1">
    <location>
        <begin position="72"/>
        <end position="106"/>
    </location>
</feature>
<evidence type="ECO:0000256" key="1">
    <source>
        <dbReference type="SAM" id="MobiDB-lite"/>
    </source>
</evidence>
<reference evidence="2 3" key="1">
    <citation type="submission" date="2021-11" db="EMBL/GenBank/DDBJ databases">
        <title>Draft genome sequence of Paenibacillus profundus YoMME, a new Gram-positive bacteria with exoelectrogenic properties.</title>
        <authorList>
            <person name="Hubenova Y."/>
            <person name="Hubenova E."/>
            <person name="Manasiev Y."/>
            <person name="Peykov S."/>
            <person name="Mitov M."/>
        </authorList>
    </citation>
    <scope>NUCLEOTIDE SEQUENCE [LARGE SCALE GENOMIC DNA]</scope>
    <source>
        <strain evidence="2 3">YoMME</strain>
    </source>
</reference>
<dbReference type="RefSeq" id="WP_233695780.1">
    <property type="nucleotide sequence ID" value="NZ_JAJNBZ010000002.1"/>
</dbReference>
<keyword evidence="3" id="KW-1185">Reference proteome</keyword>
<gene>
    <name evidence="2" type="ORF">LQV63_04310</name>
</gene>
<accession>A0ABS8YC27</accession>
<evidence type="ECO:0000313" key="3">
    <source>
        <dbReference type="Proteomes" id="UP001199916"/>
    </source>
</evidence>
<evidence type="ECO:0008006" key="4">
    <source>
        <dbReference type="Google" id="ProtNLM"/>
    </source>
</evidence>
<dbReference type="EMBL" id="JAJNBZ010000002">
    <property type="protein sequence ID" value="MCE5168537.1"/>
    <property type="molecule type" value="Genomic_DNA"/>
</dbReference>